<evidence type="ECO:0000256" key="1">
    <source>
        <dbReference type="SAM" id="MobiDB-lite"/>
    </source>
</evidence>
<name>A0A7W9FUM4_BREVE</name>
<dbReference type="AlphaFoldDB" id="A0A7W9FUM4"/>
<dbReference type="Proteomes" id="UP000556201">
    <property type="component" value="Unassembled WGS sequence"/>
</dbReference>
<feature type="region of interest" description="Disordered" evidence="1">
    <location>
        <begin position="28"/>
        <end position="55"/>
    </location>
</feature>
<evidence type="ECO:0000313" key="3">
    <source>
        <dbReference type="Proteomes" id="UP000556201"/>
    </source>
</evidence>
<sequence length="55" mass="5707">MADTENTQPALEDEVAANRAIEQGLGVGARELAAQREPGGVITPDEAPDTDDETA</sequence>
<dbReference type="EMBL" id="JACHLJ010000002">
    <property type="protein sequence ID" value="MBB5771811.1"/>
    <property type="molecule type" value="Genomic_DNA"/>
</dbReference>
<organism evidence="2 3">
    <name type="scientific">Brevundimonas vesicularis</name>
    <name type="common">Pseudomonas vesicularis</name>
    <dbReference type="NCBI Taxonomy" id="41276"/>
    <lineage>
        <taxon>Bacteria</taxon>
        <taxon>Pseudomonadati</taxon>
        <taxon>Pseudomonadota</taxon>
        <taxon>Alphaproteobacteria</taxon>
        <taxon>Caulobacterales</taxon>
        <taxon>Caulobacteraceae</taxon>
        <taxon>Brevundimonas</taxon>
    </lineage>
</organism>
<reference evidence="2 3" key="1">
    <citation type="submission" date="2020-08" db="EMBL/GenBank/DDBJ databases">
        <title>Functional genomics of gut bacteria from endangered species of beetles.</title>
        <authorList>
            <person name="Carlos-Shanley C."/>
        </authorList>
    </citation>
    <scope>NUCLEOTIDE SEQUENCE [LARGE SCALE GENOMIC DNA]</scope>
    <source>
        <strain evidence="2 3">S00192</strain>
    </source>
</reference>
<dbReference type="RefSeq" id="WP_184279286.1">
    <property type="nucleotide sequence ID" value="NZ_JACHLJ010000002.1"/>
</dbReference>
<protein>
    <submittedName>
        <fullName evidence="2">Uncharacterized protein</fullName>
    </submittedName>
</protein>
<feature type="compositionally biased region" description="Acidic residues" evidence="1">
    <location>
        <begin position="46"/>
        <end position="55"/>
    </location>
</feature>
<gene>
    <name evidence="2" type="ORF">HNP47_001815</name>
</gene>
<evidence type="ECO:0000313" key="2">
    <source>
        <dbReference type="EMBL" id="MBB5771811.1"/>
    </source>
</evidence>
<accession>A0A7W9FUM4</accession>
<proteinExistence type="predicted"/>
<comment type="caution">
    <text evidence="2">The sequence shown here is derived from an EMBL/GenBank/DDBJ whole genome shotgun (WGS) entry which is preliminary data.</text>
</comment>